<evidence type="ECO:0008006" key="5">
    <source>
        <dbReference type="Google" id="ProtNLM"/>
    </source>
</evidence>
<evidence type="ECO:0000313" key="3">
    <source>
        <dbReference type="EMBL" id="CAG2133969.1"/>
    </source>
</evidence>
<sequence length="299" mass="32173">MKRPSGNLRKSIAALGCACVLGLAATHAVAGQYFDTPDAAMNAFGKAIRDNDEAAMKGLLGANYRDVIPPVDSGVRSRFNSAWAVSHRVQQSGKRATIAVGNDGWTLPVPLVKSARGWQFDTQAGAREMRVRRIGRNELAVIQTMQAICDAQDEYAQTTHDDEKRMVYASMLSSSPGKHDGLYWPTGQNERPSPLGAAFRDAGARNASPEGYHGYRYKLLTAQGPHGDGGALNYVVDGRLFGGFAVMAWPVRYGDTGVMSFIVNHNGQVYQRDLGPDSAGKAAATKSFDPAPGWKKVSP</sequence>
<reference evidence="3" key="1">
    <citation type="submission" date="2021-03" db="EMBL/GenBank/DDBJ databases">
        <authorList>
            <person name="Peeters C."/>
        </authorList>
    </citation>
    <scope>NUCLEOTIDE SEQUENCE</scope>
    <source>
        <strain evidence="3">LMG 31506</strain>
    </source>
</reference>
<keyword evidence="2" id="KW-0732">Signal</keyword>
<feature type="region of interest" description="Disordered" evidence="1">
    <location>
        <begin position="274"/>
        <end position="299"/>
    </location>
</feature>
<evidence type="ECO:0000256" key="2">
    <source>
        <dbReference type="SAM" id="SignalP"/>
    </source>
</evidence>
<evidence type="ECO:0000256" key="1">
    <source>
        <dbReference type="SAM" id="MobiDB-lite"/>
    </source>
</evidence>
<organism evidence="3 4">
    <name type="scientific">Cupriavidus yeoncheonensis</name>
    <dbReference type="NCBI Taxonomy" id="1462994"/>
    <lineage>
        <taxon>Bacteria</taxon>
        <taxon>Pseudomonadati</taxon>
        <taxon>Pseudomonadota</taxon>
        <taxon>Betaproteobacteria</taxon>
        <taxon>Burkholderiales</taxon>
        <taxon>Burkholderiaceae</taxon>
        <taxon>Cupriavidus</taxon>
    </lineage>
</organism>
<feature type="signal peptide" evidence="2">
    <location>
        <begin position="1"/>
        <end position="30"/>
    </location>
</feature>
<gene>
    <name evidence="3" type="ORF">LMG31506_01277</name>
</gene>
<dbReference type="RefSeq" id="WP_211946283.1">
    <property type="nucleotide sequence ID" value="NZ_CAJPUY010000004.1"/>
</dbReference>
<evidence type="ECO:0000313" key="4">
    <source>
        <dbReference type="Proteomes" id="UP000672934"/>
    </source>
</evidence>
<dbReference type="InterPro" id="IPR021556">
    <property type="entry name" value="DUF2950"/>
</dbReference>
<name>A0A916IRM3_9BURK</name>
<comment type="caution">
    <text evidence="3">The sequence shown here is derived from an EMBL/GenBank/DDBJ whole genome shotgun (WGS) entry which is preliminary data.</text>
</comment>
<keyword evidence="4" id="KW-1185">Reference proteome</keyword>
<accession>A0A916IRM3</accession>
<dbReference type="Proteomes" id="UP000672934">
    <property type="component" value="Unassembled WGS sequence"/>
</dbReference>
<dbReference type="EMBL" id="CAJPUY010000004">
    <property type="protein sequence ID" value="CAG2133969.1"/>
    <property type="molecule type" value="Genomic_DNA"/>
</dbReference>
<dbReference type="Pfam" id="PF11453">
    <property type="entry name" value="DUF2950"/>
    <property type="match status" value="1"/>
</dbReference>
<feature type="chain" id="PRO_5037251041" description="DUF2950 domain-containing protein" evidence="2">
    <location>
        <begin position="31"/>
        <end position="299"/>
    </location>
</feature>
<protein>
    <recommendedName>
        <fullName evidence="5">DUF2950 domain-containing protein</fullName>
    </recommendedName>
</protein>
<dbReference type="AlphaFoldDB" id="A0A916IRM3"/>
<proteinExistence type="predicted"/>